<evidence type="ECO:0000313" key="3">
    <source>
        <dbReference type="EMBL" id="KLD62397.1"/>
    </source>
</evidence>
<dbReference type="GO" id="GO:0008476">
    <property type="term" value="F:protein-tyrosine sulfotransferase activity"/>
    <property type="evidence" value="ECO:0007669"/>
    <property type="project" value="InterPro"/>
</dbReference>
<dbReference type="OrthoDB" id="9766687at2"/>
<sequence>MAEPAQLFAQLVDAFNRRQWQQARAISGRLLPLVPNDPNVCYITGVTFLELEELPLALGFLHKAADLAPERADYAAQFAKALTMVRRSREALQAADKAMALRPSDPFTLDTLGVIYTQAHMHERAAAAFRGAVSLMPQHAPYRFNLATALVAIGDLSAAEEALESCIAIDPTFWGAHLTLAQLRRQTRESNHIPRLEELADAHPTDVNAQTFINMALAKEHEDLGDYPAAFERLGKGKSAGKEARGYAIRTDEALFDAITRQFPEPLAAASGDPSHEPIFIIGMPRSGTTLVERIVSSHPDVYSAGELQNFGAILKRLSGSTTFPMIDLDTIARTGNLDWVKLGSDYLASTRPATAQRPRFIDKLPHNFLYAGHIAHALPNARIICLRRDPIDTCLSNFRQLFSQLSPLYGYSFDLLDTGRYFALFDRLMAHWRRVLPGRILEVEYESLVDAQEEHTRRLLDFCGLPWDERCLQFEKNDAPVNTASAVQVRAPMYRTAIRRWKKYEDQLSPLFEVLEQAGVGFER</sequence>
<reference evidence="3 4" key="1">
    <citation type="journal article" date="2015" name="Antonie Van Leeuwenhoek">
        <title>A phylogenomic and molecular marker based taxonomic framework for the order Xanthomonadales: proposal to transfer the families Algiphilaceae and Solimonadaceae to the order Nevskiales ord. nov. and to create a new family within the order Xanthomonadales, the family Rhodanobacteraceae fam. nov., containing the genus Rhodanobacter and its closest relatives.</title>
        <authorList>
            <person name="Naushad S."/>
            <person name="Adeolu M."/>
            <person name="Wong S."/>
            <person name="Sohail M."/>
            <person name="Schellhorn H.E."/>
            <person name="Gupta R.S."/>
        </authorList>
    </citation>
    <scope>NUCLEOTIDE SEQUENCE [LARGE SCALE GENOMIC DNA]</scope>
    <source>
        <strain evidence="3 4">DSM 16301</strain>
    </source>
</reference>
<proteinExistence type="predicted"/>
<dbReference type="PATRIC" id="fig|1440762.4.peg.2972"/>
<keyword evidence="1 3" id="KW-0808">Transferase</keyword>
<comment type="caution">
    <text evidence="3">The sequence shown here is derived from an EMBL/GenBank/DDBJ whole genome shotgun (WGS) entry which is preliminary data.</text>
</comment>
<evidence type="ECO:0000313" key="4">
    <source>
        <dbReference type="Proteomes" id="UP000035481"/>
    </source>
</evidence>
<dbReference type="SUPFAM" id="SSF48452">
    <property type="entry name" value="TPR-like"/>
    <property type="match status" value="2"/>
</dbReference>
<dbReference type="Pfam" id="PF13469">
    <property type="entry name" value="Sulfotransfer_3"/>
    <property type="match status" value="1"/>
</dbReference>
<dbReference type="PROSITE" id="PS50005">
    <property type="entry name" value="TPR"/>
    <property type="match status" value="1"/>
</dbReference>
<dbReference type="EMBL" id="JPLA01000047">
    <property type="protein sequence ID" value="KLD62397.1"/>
    <property type="molecule type" value="Genomic_DNA"/>
</dbReference>
<organism evidence="3 4">
    <name type="scientific">Dyella japonica DSM 16301</name>
    <dbReference type="NCBI Taxonomy" id="1440762"/>
    <lineage>
        <taxon>Bacteria</taxon>
        <taxon>Pseudomonadati</taxon>
        <taxon>Pseudomonadota</taxon>
        <taxon>Gammaproteobacteria</taxon>
        <taxon>Lysobacterales</taxon>
        <taxon>Rhodanobacteraceae</taxon>
        <taxon>Dyella</taxon>
    </lineage>
</organism>
<keyword evidence="2" id="KW-0802">TPR repeat</keyword>
<dbReference type="AlphaFoldDB" id="A0A0G9H3W3"/>
<feature type="repeat" description="TPR" evidence="2">
    <location>
        <begin position="106"/>
        <end position="139"/>
    </location>
</feature>
<dbReference type="SMART" id="SM00028">
    <property type="entry name" value="TPR"/>
    <property type="match status" value="4"/>
</dbReference>
<dbReference type="Proteomes" id="UP000035481">
    <property type="component" value="Unassembled WGS sequence"/>
</dbReference>
<dbReference type="InterPro" id="IPR011990">
    <property type="entry name" value="TPR-like_helical_dom_sf"/>
</dbReference>
<protein>
    <submittedName>
        <fullName evidence="3">Sulfotransferase</fullName>
    </submittedName>
</protein>
<dbReference type="Pfam" id="PF14559">
    <property type="entry name" value="TPR_19"/>
    <property type="match status" value="1"/>
</dbReference>
<dbReference type="InterPro" id="IPR027417">
    <property type="entry name" value="P-loop_NTPase"/>
</dbReference>
<dbReference type="SUPFAM" id="SSF52540">
    <property type="entry name" value="P-loop containing nucleoside triphosphate hydrolases"/>
    <property type="match status" value="1"/>
</dbReference>
<dbReference type="RefSeq" id="WP_046972931.1">
    <property type="nucleotide sequence ID" value="NZ_JPLA01000047.1"/>
</dbReference>
<evidence type="ECO:0000256" key="2">
    <source>
        <dbReference type="PROSITE-ProRule" id="PRU00339"/>
    </source>
</evidence>
<dbReference type="PANTHER" id="PTHR12788:SF10">
    <property type="entry name" value="PROTEIN-TYROSINE SULFOTRANSFERASE"/>
    <property type="match status" value="1"/>
</dbReference>
<accession>A0A0G9H3W3</accession>
<dbReference type="Gene3D" id="3.40.50.300">
    <property type="entry name" value="P-loop containing nucleotide triphosphate hydrolases"/>
    <property type="match status" value="1"/>
</dbReference>
<gene>
    <name evidence="3" type="ORF">Y882_16235</name>
</gene>
<dbReference type="PANTHER" id="PTHR12788">
    <property type="entry name" value="PROTEIN-TYROSINE SULFOTRANSFERASE 2"/>
    <property type="match status" value="1"/>
</dbReference>
<evidence type="ECO:0000256" key="1">
    <source>
        <dbReference type="ARBA" id="ARBA00022679"/>
    </source>
</evidence>
<dbReference type="Gene3D" id="1.25.40.10">
    <property type="entry name" value="Tetratricopeptide repeat domain"/>
    <property type="match status" value="1"/>
</dbReference>
<dbReference type="InterPro" id="IPR019734">
    <property type="entry name" value="TPR_rpt"/>
</dbReference>
<dbReference type="InterPro" id="IPR026634">
    <property type="entry name" value="TPST-like"/>
</dbReference>
<name>A0A0G9H3W3_9GAMM</name>
<dbReference type="STRING" id="1440762.Y882_16235"/>